<name>A0A1H3EAF8_9PSEU</name>
<gene>
    <name evidence="1" type="ORF">SAMN05421504_103723</name>
</gene>
<dbReference type="AlphaFoldDB" id="A0A1H3EAF8"/>
<keyword evidence="2" id="KW-1185">Reference proteome</keyword>
<protein>
    <submittedName>
        <fullName evidence="1">Uncharacterized protein</fullName>
    </submittedName>
</protein>
<accession>A0A1H3EAF8</accession>
<proteinExistence type="predicted"/>
<evidence type="ECO:0000313" key="1">
    <source>
        <dbReference type="EMBL" id="SDX75645.1"/>
    </source>
</evidence>
<dbReference type="EMBL" id="FNON01000003">
    <property type="protein sequence ID" value="SDX75645.1"/>
    <property type="molecule type" value="Genomic_DNA"/>
</dbReference>
<dbReference type="Proteomes" id="UP000199515">
    <property type="component" value="Unassembled WGS sequence"/>
</dbReference>
<dbReference type="STRING" id="589385.SAMN05421504_103723"/>
<reference evidence="1 2" key="1">
    <citation type="submission" date="2016-10" db="EMBL/GenBank/DDBJ databases">
        <authorList>
            <person name="de Groot N.N."/>
        </authorList>
    </citation>
    <scope>NUCLEOTIDE SEQUENCE [LARGE SCALE GENOMIC DNA]</scope>
    <source>
        <strain evidence="1 2">CPCC 202699</strain>
    </source>
</reference>
<organism evidence="1 2">
    <name type="scientific">Amycolatopsis xylanica</name>
    <dbReference type="NCBI Taxonomy" id="589385"/>
    <lineage>
        <taxon>Bacteria</taxon>
        <taxon>Bacillati</taxon>
        <taxon>Actinomycetota</taxon>
        <taxon>Actinomycetes</taxon>
        <taxon>Pseudonocardiales</taxon>
        <taxon>Pseudonocardiaceae</taxon>
        <taxon>Amycolatopsis</taxon>
    </lineage>
</organism>
<sequence length="173" mass="18979">MLVALQLVNAHDAAPYADRPQARLTHDLGDIAPSLLWVRTNPSVHAYLAQLRDCVAQYPAAKVAIMPDNAFAYPALDLRNPFPMDWVLPLEVVGDTEQRMLDTIGELNRDGDYLVLFQTVTALALAAGEPVPASVPPETRPAYHTGLEERILDRLTGRRITCGNFVGVYSAKS</sequence>
<evidence type="ECO:0000313" key="2">
    <source>
        <dbReference type="Proteomes" id="UP000199515"/>
    </source>
</evidence>